<feature type="compositionally biased region" description="Polar residues" evidence="1">
    <location>
        <begin position="26"/>
        <end position="42"/>
    </location>
</feature>
<feature type="compositionally biased region" description="Polar residues" evidence="1">
    <location>
        <begin position="130"/>
        <end position="140"/>
    </location>
</feature>
<dbReference type="AlphaFoldDB" id="A0A9P4NPM6"/>
<feature type="compositionally biased region" description="Polar residues" evidence="1">
    <location>
        <begin position="78"/>
        <end position="90"/>
    </location>
</feature>
<accession>A0A9P4NPM6</accession>
<evidence type="ECO:0000313" key="3">
    <source>
        <dbReference type="Proteomes" id="UP000800235"/>
    </source>
</evidence>
<feature type="compositionally biased region" description="Basic and acidic residues" evidence="1">
    <location>
        <begin position="109"/>
        <end position="129"/>
    </location>
</feature>
<keyword evidence="3" id="KW-1185">Reference proteome</keyword>
<dbReference type="Proteomes" id="UP000800235">
    <property type="component" value="Unassembled WGS sequence"/>
</dbReference>
<feature type="compositionally biased region" description="Polar residues" evidence="1">
    <location>
        <begin position="52"/>
        <end position="69"/>
    </location>
</feature>
<comment type="caution">
    <text evidence="2">The sequence shown here is derived from an EMBL/GenBank/DDBJ whole genome shotgun (WGS) entry which is preliminary data.</text>
</comment>
<protein>
    <submittedName>
        <fullName evidence="2">Uncharacterized protein</fullName>
    </submittedName>
</protein>
<gene>
    <name evidence="2" type="ORF">EJ08DRAFT_679697</name>
</gene>
<evidence type="ECO:0000256" key="1">
    <source>
        <dbReference type="SAM" id="MobiDB-lite"/>
    </source>
</evidence>
<dbReference type="EMBL" id="MU007044">
    <property type="protein sequence ID" value="KAF2429744.1"/>
    <property type="molecule type" value="Genomic_DNA"/>
</dbReference>
<feature type="region of interest" description="Disordered" evidence="1">
    <location>
        <begin position="1"/>
        <end position="153"/>
    </location>
</feature>
<sequence length="257" mass="28765">MAKHDLTPPIATVEPQSDLHPDLSMESATSRHSASPASTMDTTDYDYLLPHQDTTSDLQTMVSKSSAATTMHRDSNRKSGAQYQEHSQNADGELSLVPQPEQPSGSLEAKQHEYESETLRPGRDFKEATQQEGTETPSPTKRNDVAQASAEPEEHPYGILTWAISPVEHTLFAKPDEWTVIVQLKQPRSQTVPFYIKFSPVIVLNRRPSVDGNCYEYDSLSITNRNLDNLSSEELKSVMRLSELPEIEDADVYPYTD</sequence>
<name>A0A9P4NPM6_9PEZI</name>
<reference evidence="2" key="1">
    <citation type="journal article" date="2020" name="Stud. Mycol.">
        <title>101 Dothideomycetes genomes: a test case for predicting lifestyles and emergence of pathogens.</title>
        <authorList>
            <person name="Haridas S."/>
            <person name="Albert R."/>
            <person name="Binder M."/>
            <person name="Bloem J."/>
            <person name="Labutti K."/>
            <person name="Salamov A."/>
            <person name="Andreopoulos B."/>
            <person name="Baker S."/>
            <person name="Barry K."/>
            <person name="Bills G."/>
            <person name="Bluhm B."/>
            <person name="Cannon C."/>
            <person name="Castanera R."/>
            <person name="Culley D."/>
            <person name="Daum C."/>
            <person name="Ezra D."/>
            <person name="Gonzalez J."/>
            <person name="Henrissat B."/>
            <person name="Kuo A."/>
            <person name="Liang C."/>
            <person name="Lipzen A."/>
            <person name="Lutzoni F."/>
            <person name="Magnuson J."/>
            <person name="Mondo S."/>
            <person name="Nolan M."/>
            <person name="Ohm R."/>
            <person name="Pangilinan J."/>
            <person name="Park H.-J."/>
            <person name="Ramirez L."/>
            <person name="Alfaro M."/>
            <person name="Sun H."/>
            <person name="Tritt A."/>
            <person name="Yoshinaga Y."/>
            <person name="Zwiers L.-H."/>
            <person name="Turgeon B."/>
            <person name="Goodwin S."/>
            <person name="Spatafora J."/>
            <person name="Crous P."/>
            <person name="Grigoriev I."/>
        </authorList>
    </citation>
    <scope>NUCLEOTIDE SEQUENCE</scope>
    <source>
        <strain evidence="2">CBS 130266</strain>
    </source>
</reference>
<proteinExistence type="predicted"/>
<organism evidence="2 3">
    <name type="scientific">Tothia fuscella</name>
    <dbReference type="NCBI Taxonomy" id="1048955"/>
    <lineage>
        <taxon>Eukaryota</taxon>
        <taxon>Fungi</taxon>
        <taxon>Dikarya</taxon>
        <taxon>Ascomycota</taxon>
        <taxon>Pezizomycotina</taxon>
        <taxon>Dothideomycetes</taxon>
        <taxon>Pleosporomycetidae</taxon>
        <taxon>Venturiales</taxon>
        <taxon>Cylindrosympodiaceae</taxon>
        <taxon>Tothia</taxon>
    </lineage>
</organism>
<evidence type="ECO:0000313" key="2">
    <source>
        <dbReference type="EMBL" id="KAF2429744.1"/>
    </source>
</evidence>